<evidence type="ECO:0000313" key="8">
    <source>
        <dbReference type="Proteomes" id="UP000309747"/>
    </source>
</evidence>
<evidence type="ECO:0000256" key="5">
    <source>
        <dbReference type="ARBA" id="ARBA00022898"/>
    </source>
</evidence>
<dbReference type="Pfam" id="PF00202">
    <property type="entry name" value="Aminotran_3"/>
    <property type="match status" value="1"/>
</dbReference>
<dbReference type="RefSeq" id="WP_136887346.1">
    <property type="nucleotide sequence ID" value="NZ_SUNI01000024.1"/>
</dbReference>
<dbReference type="InterPro" id="IPR049704">
    <property type="entry name" value="Aminotrans_3_PPA_site"/>
</dbReference>
<comment type="cofactor">
    <cofactor evidence="1">
        <name>pyridoxal 5'-phosphate</name>
        <dbReference type="ChEBI" id="CHEBI:597326"/>
    </cofactor>
</comment>
<keyword evidence="5 6" id="KW-0663">Pyridoxal phosphate</keyword>
<evidence type="ECO:0000256" key="6">
    <source>
        <dbReference type="RuleBase" id="RU003560"/>
    </source>
</evidence>
<reference evidence="7 8" key="1">
    <citation type="submission" date="2019-04" db="EMBL/GenBank/DDBJ databases">
        <authorList>
            <person name="Li J."/>
        </authorList>
    </citation>
    <scope>NUCLEOTIDE SEQUENCE [LARGE SCALE GENOMIC DNA]</scope>
    <source>
        <strain evidence="7 8">KCTC 42687</strain>
    </source>
</reference>
<dbReference type="InterPro" id="IPR015422">
    <property type="entry name" value="PyrdxlP-dep_Trfase_small"/>
</dbReference>
<evidence type="ECO:0000256" key="3">
    <source>
        <dbReference type="ARBA" id="ARBA00022576"/>
    </source>
</evidence>
<dbReference type="OrthoDB" id="9801834at2"/>
<name>A0A4U0R595_9RHOB</name>
<organism evidence="7 8">
    <name type="scientific">Paracoccus gahaiensis</name>
    <dbReference type="NCBI Taxonomy" id="1706839"/>
    <lineage>
        <taxon>Bacteria</taxon>
        <taxon>Pseudomonadati</taxon>
        <taxon>Pseudomonadota</taxon>
        <taxon>Alphaproteobacteria</taxon>
        <taxon>Rhodobacterales</taxon>
        <taxon>Paracoccaceae</taxon>
        <taxon>Paracoccus</taxon>
    </lineage>
</organism>
<dbReference type="PIRSF" id="PIRSF000521">
    <property type="entry name" value="Transaminase_4ab_Lys_Orn"/>
    <property type="match status" value="1"/>
</dbReference>
<evidence type="ECO:0000313" key="7">
    <source>
        <dbReference type="EMBL" id="TJZ89856.1"/>
    </source>
</evidence>
<dbReference type="PANTHER" id="PTHR42684">
    <property type="entry name" value="ADENOSYLMETHIONINE-8-AMINO-7-OXONONANOATE AMINOTRANSFERASE"/>
    <property type="match status" value="1"/>
</dbReference>
<dbReference type="Proteomes" id="UP000309747">
    <property type="component" value="Unassembled WGS sequence"/>
</dbReference>
<dbReference type="InterPro" id="IPR015421">
    <property type="entry name" value="PyrdxlP-dep_Trfase_major"/>
</dbReference>
<dbReference type="AlphaFoldDB" id="A0A4U0R595"/>
<accession>A0A4U0R595</accession>
<dbReference type="CDD" id="cd00610">
    <property type="entry name" value="OAT_like"/>
    <property type="match status" value="1"/>
</dbReference>
<dbReference type="PANTHER" id="PTHR42684:SF3">
    <property type="entry name" value="ADENOSYLMETHIONINE-8-AMINO-7-OXONONANOATE AMINOTRANSFERASE"/>
    <property type="match status" value="1"/>
</dbReference>
<keyword evidence="4 7" id="KW-0808">Transferase</keyword>
<comment type="similarity">
    <text evidence="2 6">Belongs to the class-III pyridoxal-phosphate-dependent aminotransferase family.</text>
</comment>
<evidence type="ECO:0000256" key="2">
    <source>
        <dbReference type="ARBA" id="ARBA00008954"/>
    </source>
</evidence>
<dbReference type="PROSITE" id="PS00600">
    <property type="entry name" value="AA_TRANSFER_CLASS_3"/>
    <property type="match status" value="1"/>
</dbReference>
<dbReference type="Gene3D" id="3.40.640.10">
    <property type="entry name" value="Type I PLP-dependent aspartate aminotransferase-like (Major domain)"/>
    <property type="match status" value="1"/>
</dbReference>
<dbReference type="GO" id="GO:0004015">
    <property type="term" value="F:adenosylmethionine-8-amino-7-oxononanoate transaminase activity"/>
    <property type="evidence" value="ECO:0007669"/>
    <property type="project" value="TreeGrafter"/>
</dbReference>
<dbReference type="Gene3D" id="3.90.1150.10">
    <property type="entry name" value="Aspartate Aminotransferase, domain 1"/>
    <property type="match status" value="1"/>
</dbReference>
<evidence type="ECO:0000256" key="4">
    <source>
        <dbReference type="ARBA" id="ARBA00022679"/>
    </source>
</evidence>
<comment type="caution">
    <text evidence="7">The sequence shown here is derived from an EMBL/GenBank/DDBJ whole genome shotgun (WGS) entry which is preliminary data.</text>
</comment>
<proteinExistence type="inferred from homology"/>
<dbReference type="InterPro" id="IPR015424">
    <property type="entry name" value="PyrdxlP-dep_Trfase"/>
</dbReference>
<dbReference type="EMBL" id="SUNI01000024">
    <property type="protein sequence ID" value="TJZ89856.1"/>
    <property type="molecule type" value="Genomic_DNA"/>
</dbReference>
<sequence length="458" mass="48742">MTLLNSTESLRAMDAAHHLHPFTDASALNAKGARIITHADGVHLTDSDGNRILDGMAGLWCVAIGYGRPEIADAVARQLRQLPFYNTFFQTSHPPVIELGHLLSQVTPDHINRFFFTGSGSDANDTIFRMIAHYWAVMGQPDRTIIVSRQGAYHGSTVAASAVGGFGFMHAQPGLPVGNILHAPRPAWWAEGGELSPEDFGLKVARDTLALIDGIGAHRVAGFIAEPIMGAGGVIIPPDSYWPALSAGLTERGVMLISDEVICGFGRTGSWFGCQTYGTTPDFMTMAKGLTSGYIPMGAVGVSDRVAEVLTAKGGEFAHGYTYSGHPAACAAAIANLGILRSEGIVDRVADDIGPYLQGKWRALADHPLVGEAVMTGLIGAIQLCADKGARRAFDEDLGVGMMCREHAFANGLIMRAVGDRMVVSPPLVLTHAEADELVEKAWRVLDLTQAQLGHPGR</sequence>
<dbReference type="SUPFAM" id="SSF53383">
    <property type="entry name" value="PLP-dependent transferases"/>
    <property type="match status" value="1"/>
</dbReference>
<evidence type="ECO:0000256" key="1">
    <source>
        <dbReference type="ARBA" id="ARBA00001933"/>
    </source>
</evidence>
<keyword evidence="3 7" id="KW-0032">Aminotransferase</keyword>
<dbReference type="InterPro" id="IPR005814">
    <property type="entry name" value="Aminotrans_3"/>
</dbReference>
<dbReference type="GO" id="GO:0009102">
    <property type="term" value="P:biotin biosynthetic process"/>
    <property type="evidence" value="ECO:0007669"/>
    <property type="project" value="TreeGrafter"/>
</dbReference>
<keyword evidence="8" id="KW-1185">Reference proteome</keyword>
<dbReference type="FunFam" id="3.40.640.10:FF:000014">
    <property type="entry name" value="Adenosylmethionine-8-amino-7-oxononanoate aminotransferase, probable"/>
    <property type="match status" value="1"/>
</dbReference>
<dbReference type="GO" id="GO:0030170">
    <property type="term" value="F:pyridoxal phosphate binding"/>
    <property type="evidence" value="ECO:0007669"/>
    <property type="project" value="InterPro"/>
</dbReference>
<gene>
    <name evidence="7" type="ORF">FA743_17375</name>
</gene>
<dbReference type="GO" id="GO:0009448">
    <property type="term" value="P:gamma-aminobutyric acid metabolic process"/>
    <property type="evidence" value="ECO:0007669"/>
    <property type="project" value="TreeGrafter"/>
</dbReference>
<protein>
    <submittedName>
        <fullName evidence="7">Aspartate aminotransferase family protein</fullName>
    </submittedName>
</protein>
<dbReference type="NCBIfam" id="NF005682">
    <property type="entry name" value="PRK07480.1"/>
    <property type="match status" value="1"/>
</dbReference>